<feature type="non-terminal residue" evidence="1">
    <location>
        <position position="174"/>
    </location>
</feature>
<keyword evidence="2" id="KW-1185">Reference proteome</keyword>
<comment type="caution">
    <text evidence="1">The sequence shown here is derived from an EMBL/GenBank/DDBJ whole genome shotgun (WGS) entry which is preliminary data.</text>
</comment>
<accession>A0ACA9RLY0</accession>
<protein>
    <submittedName>
        <fullName evidence="1">32654_t:CDS:1</fullName>
    </submittedName>
</protein>
<evidence type="ECO:0000313" key="2">
    <source>
        <dbReference type="Proteomes" id="UP000789920"/>
    </source>
</evidence>
<evidence type="ECO:0000313" key="1">
    <source>
        <dbReference type="EMBL" id="CAG8797138.1"/>
    </source>
</evidence>
<feature type="non-terminal residue" evidence="1">
    <location>
        <position position="1"/>
    </location>
</feature>
<reference evidence="1" key="1">
    <citation type="submission" date="2021-06" db="EMBL/GenBank/DDBJ databases">
        <authorList>
            <person name="Kallberg Y."/>
            <person name="Tangrot J."/>
            <person name="Rosling A."/>
        </authorList>
    </citation>
    <scope>NUCLEOTIDE SEQUENCE</scope>
    <source>
        <strain evidence="1">MA461A</strain>
    </source>
</reference>
<name>A0ACA9RLY0_9GLOM</name>
<proteinExistence type="predicted"/>
<dbReference type="EMBL" id="CAJVQC010057033">
    <property type="protein sequence ID" value="CAG8797138.1"/>
    <property type="molecule type" value="Genomic_DNA"/>
</dbReference>
<sequence length="174" mass="20072">KGDFYDTIIEVGNELANKKTFQAHSIILYGRCEYFKVALSQQWARKIDDKFFLNLRDMNFSANTFELILNGCISLSEHDTISILAELLIASDVLLLQELFDHVKSQLFEKRSQWNNDDLITLLSISYQIPNAKDLYSLCQDIIDDNPSIFFDSSKFKTIDEDLLLHVLKLNIIG</sequence>
<organism evidence="1 2">
    <name type="scientific">Racocetra persica</name>
    <dbReference type="NCBI Taxonomy" id="160502"/>
    <lineage>
        <taxon>Eukaryota</taxon>
        <taxon>Fungi</taxon>
        <taxon>Fungi incertae sedis</taxon>
        <taxon>Mucoromycota</taxon>
        <taxon>Glomeromycotina</taxon>
        <taxon>Glomeromycetes</taxon>
        <taxon>Diversisporales</taxon>
        <taxon>Gigasporaceae</taxon>
        <taxon>Racocetra</taxon>
    </lineage>
</organism>
<gene>
    <name evidence="1" type="ORF">RPERSI_LOCUS20292</name>
</gene>
<dbReference type="Proteomes" id="UP000789920">
    <property type="component" value="Unassembled WGS sequence"/>
</dbReference>